<evidence type="ECO:0000313" key="1">
    <source>
        <dbReference type="EnsemblPlants" id="Bo2g110520.1"/>
    </source>
</evidence>
<dbReference type="HOGENOM" id="CLU_2295586_0_0_1"/>
<sequence length="101" mass="11145">MGHPHPLSQLVGPIPFHPTFLHALASLARYRESLFDSPNRYWLCSATTSSIKIWDLERKSVVDELKVDLKAEAEKCDSGVGTGNQKKVGLLTLSIEIGDVL</sequence>
<dbReference type="InterPro" id="IPR015943">
    <property type="entry name" value="WD40/YVTN_repeat-like_dom_sf"/>
</dbReference>
<name>A0A0D3AT85_BRAOL</name>
<reference evidence="1" key="2">
    <citation type="submission" date="2015-03" db="UniProtKB">
        <authorList>
            <consortium name="EnsemblPlants"/>
        </authorList>
    </citation>
    <scope>IDENTIFICATION</scope>
</reference>
<dbReference type="Gene3D" id="2.130.10.10">
    <property type="entry name" value="YVTN repeat-like/Quinoprotein amine dehydrogenase"/>
    <property type="match status" value="1"/>
</dbReference>
<dbReference type="STRING" id="109376.A0A0D3AT85"/>
<protein>
    <submittedName>
        <fullName evidence="1">Uncharacterized protein</fullName>
    </submittedName>
</protein>
<organism evidence="1 2">
    <name type="scientific">Brassica oleracea var. oleracea</name>
    <dbReference type="NCBI Taxonomy" id="109376"/>
    <lineage>
        <taxon>Eukaryota</taxon>
        <taxon>Viridiplantae</taxon>
        <taxon>Streptophyta</taxon>
        <taxon>Embryophyta</taxon>
        <taxon>Tracheophyta</taxon>
        <taxon>Spermatophyta</taxon>
        <taxon>Magnoliopsida</taxon>
        <taxon>eudicotyledons</taxon>
        <taxon>Gunneridae</taxon>
        <taxon>Pentapetalae</taxon>
        <taxon>rosids</taxon>
        <taxon>malvids</taxon>
        <taxon>Brassicales</taxon>
        <taxon>Brassicaceae</taxon>
        <taxon>Brassiceae</taxon>
        <taxon>Brassica</taxon>
    </lineage>
</organism>
<dbReference type="GO" id="GO:0043022">
    <property type="term" value="F:ribosome binding"/>
    <property type="evidence" value="ECO:0007669"/>
    <property type="project" value="InterPro"/>
</dbReference>
<dbReference type="Gramene" id="Bo2g110520.1">
    <property type="protein sequence ID" value="Bo2g110520.1"/>
    <property type="gene ID" value="Bo2g110520"/>
</dbReference>
<reference evidence="1 2" key="1">
    <citation type="journal article" date="2014" name="Genome Biol.">
        <title>Transcriptome and methylome profiling reveals relics of genome dominance in the mesopolyploid Brassica oleracea.</title>
        <authorList>
            <person name="Parkin I.A."/>
            <person name="Koh C."/>
            <person name="Tang H."/>
            <person name="Robinson S.J."/>
            <person name="Kagale S."/>
            <person name="Clarke W.E."/>
            <person name="Town C.D."/>
            <person name="Nixon J."/>
            <person name="Krishnakumar V."/>
            <person name="Bidwell S.L."/>
            <person name="Denoeud F."/>
            <person name="Belcram H."/>
            <person name="Links M.G."/>
            <person name="Just J."/>
            <person name="Clarke C."/>
            <person name="Bender T."/>
            <person name="Huebert T."/>
            <person name="Mason A.S."/>
            <person name="Pires J.C."/>
            <person name="Barker G."/>
            <person name="Moore J."/>
            <person name="Walley P.G."/>
            <person name="Manoli S."/>
            <person name="Batley J."/>
            <person name="Edwards D."/>
            <person name="Nelson M.N."/>
            <person name="Wang X."/>
            <person name="Paterson A.H."/>
            <person name="King G."/>
            <person name="Bancroft I."/>
            <person name="Chalhoub B."/>
            <person name="Sharpe A.G."/>
        </authorList>
    </citation>
    <scope>NUCLEOTIDE SEQUENCE</scope>
    <source>
        <strain evidence="1 2">cv. TO1000</strain>
    </source>
</reference>
<keyword evidence="2" id="KW-1185">Reference proteome</keyword>
<dbReference type="eggNOG" id="KOG0279">
    <property type="taxonomic scope" value="Eukaryota"/>
</dbReference>
<dbReference type="InterPro" id="IPR045223">
    <property type="entry name" value="RACK1-like"/>
</dbReference>
<proteinExistence type="predicted"/>
<dbReference type="PANTHER" id="PTHR19868">
    <property type="entry name" value="RECEPTOR FOR ACTIVATED PROTEIN KINASE C RACK1"/>
    <property type="match status" value="1"/>
</dbReference>
<evidence type="ECO:0000313" key="2">
    <source>
        <dbReference type="Proteomes" id="UP000032141"/>
    </source>
</evidence>
<dbReference type="Proteomes" id="UP000032141">
    <property type="component" value="Chromosome C2"/>
</dbReference>
<dbReference type="GO" id="GO:0045182">
    <property type="term" value="F:translation regulator activity"/>
    <property type="evidence" value="ECO:0007669"/>
    <property type="project" value="InterPro"/>
</dbReference>
<dbReference type="EnsemblPlants" id="Bo2g110520.1">
    <property type="protein sequence ID" value="Bo2g110520.1"/>
    <property type="gene ID" value="Bo2g110520"/>
</dbReference>
<accession>A0A0D3AT85</accession>
<dbReference type="AlphaFoldDB" id="A0A0D3AT85"/>